<evidence type="ECO:0000313" key="3">
    <source>
        <dbReference type="EMBL" id="TFK27589.1"/>
    </source>
</evidence>
<keyword evidence="1" id="KW-0677">Repeat</keyword>
<sequence>MPLFNRASQFSISGGVFTDAPNAQTVVNVVQRGPIRDGIDILRQYVAHSAIHNSIDRFDAPICAPETRIAVQENMVFWGSYFDAKDPIKLLWLLGAAGAGKSAIQQSVALRCAEQGGLAASFFFSYKDPSRDQAATLVPTLAYQLAQNISILRDPIGAAVEKDESIFEKDLDAQMDILILEPITRVSNENSSIAQGWPKTIIIDGLDECGCYRHQQTRTPLERPQNNTREIAQQKILQVLKDSAHCLPFRIMLASRAESPIREFFAGPAKLCTHLIDLNTDANADSDIRLYLQSRFNTIRLKYHLQPSWPSPRVIEELVDNASRQFIYAETVVRFVDDSSCQPEENLQLITDLRVDRSKAFSALDAMYTAIFRRCLDPGQSAMHLRLVVGLRYEWSSTRPPGAIVNTLLGLEPKDLHRVFGKLHSLIDVPDHQESSSTYALYHKALLDFLRDSARARDLFIPTHDLFEKLFCQYVLTYQALRCTYAPELSSEPSRPQELIFSQDTGNPLSENAPLTIVALLRRLSLRKHLPVSVQGLLRRPEVRDWIEDQISLENVFRASHLYVLVHHESFGCRRWKCGRLCKHLRKQIEASGAAYKWVQTRSSLGYNLWSRPVALGKDCPGGRILFRFSSRA</sequence>
<evidence type="ECO:0000313" key="4">
    <source>
        <dbReference type="Proteomes" id="UP000307440"/>
    </source>
</evidence>
<dbReference type="SUPFAM" id="SSF52540">
    <property type="entry name" value="P-loop containing nucleoside triphosphate hydrolases"/>
    <property type="match status" value="1"/>
</dbReference>
<proteinExistence type="predicted"/>
<protein>
    <recommendedName>
        <fullName evidence="2">Nephrocystin 3-like N-terminal domain-containing protein</fullName>
    </recommendedName>
</protein>
<dbReference type="AlphaFoldDB" id="A0A5C3L3K1"/>
<gene>
    <name evidence="3" type="ORF">FA15DRAFT_692405</name>
</gene>
<dbReference type="PANTHER" id="PTHR10039:SF14">
    <property type="entry name" value="NACHT DOMAIN-CONTAINING PROTEIN"/>
    <property type="match status" value="1"/>
</dbReference>
<dbReference type="STRING" id="230819.A0A5C3L3K1"/>
<feature type="domain" description="Nephrocystin 3-like N-terminal" evidence="2">
    <location>
        <begin position="87"/>
        <end position="213"/>
    </location>
</feature>
<evidence type="ECO:0000256" key="1">
    <source>
        <dbReference type="ARBA" id="ARBA00022737"/>
    </source>
</evidence>
<dbReference type="PANTHER" id="PTHR10039">
    <property type="entry name" value="AMELOGENIN"/>
    <property type="match status" value="1"/>
</dbReference>
<dbReference type="InterPro" id="IPR027417">
    <property type="entry name" value="P-loop_NTPase"/>
</dbReference>
<accession>A0A5C3L3K1</accession>
<keyword evidence="4" id="KW-1185">Reference proteome</keyword>
<dbReference type="InterPro" id="IPR056884">
    <property type="entry name" value="NPHP3-like_N"/>
</dbReference>
<organism evidence="3 4">
    <name type="scientific">Coprinopsis marcescibilis</name>
    <name type="common">Agaric fungus</name>
    <name type="synonym">Psathyrella marcescibilis</name>
    <dbReference type="NCBI Taxonomy" id="230819"/>
    <lineage>
        <taxon>Eukaryota</taxon>
        <taxon>Fungi</taxon>
        <taxon>Dikarya</taxon>
        <taxon>Basidiomycota</taxon>
        <taxon>Agaricomycotina</taxon>
        <taxon>Agaricomycetes</taxon>
        <taxon>Agaricomycetidae</taxon>
        <taxon>Agaricales</taxon>
        <taxon>Agaricineae</taxon>
        <taxon>Psathyrellaceae</taxon>
        <taxon>Coprinopsis</taxon>
    </lineage>
</organism>
<evidence type="ECO:0000259" key="2">
    <source>
        <dbReference type="Pfam" id="PF24883"/>
    </source>
</evidence>
<dbReference type="Proteomes" id="UP000307440">
    <property type="component" value="Unassembled WGS sequence"/>
</dbReference>
<reference evidence="3 4" key="1">
    <citation type="journal article" date="2019" name="Nat. Ecol. Evol.">
        <title>Megaphylogeny resolves global patterns of mushroom evolution.</title>
        <authorList>
            <person name="Varga T."/>
            <person name="Krizsan K."/>
            <person name="Foldi C."/>
            <person name="Dima B."/>
            <person name="Sanchez-Garcia M."/>
            <person name="Sanchez-Ramirez S."/>
            <person name="Szollosi G.J."/>
            <person name="Szarkandi J.G."/>
            <person name="Papp V."/>
            <person name="Albert L."/>
            <person name="Andreopoulos W."/>
            <person name="Angelini C."/>
            <person name="Antonin V."/>
            <person name="Barry K.W."/>
            <person name="Bougher N.L."/>
            <person name="Buchanan P."/>
            <person name="Buyck B."/>
            <person name="Bense V."/>
            <person name="Catcheside P."/>
            <person name="Chovatia M."/>
            <person name="Cooper J."/>
            <person name="Damon W."/>
            <person name="Desjardin D."/>
            <person name="Finy P."/>
            <person name="Geml J."/>
            <person name="Haridas S."/>
            <person name="Hughes K."/>
            <person name="Justo A."/>
            <person name="Karasinski D."/>
            <person name="Kautmanova I."/>
            <person name="Kiss B."/>
            <person name="Kocsube S."/>
            <person name="Kotiranta H."/>
            <person name="LaButti K.M."/>
            <person name="Lechner B.E."/>
            <person name="Liimatainen K."/>
            <person name="Lipzen A."/>
            <person name="Lukacs Z."/>
            <person name="Mihaltcheva S."/>
            <person name="Morgado L.N."/>
            <person name="Niskanen T."/>
            <person name="Noordeloos M.E."/>
            <person name="Ohm R.A."/>
            <person name="Ortiz-Santana B."/>
            <person name="Ovrebo C."/>
            <person name="Racz N."/>
            <person name="Riley R."/>
            <person name="Savchenko A."/>
            <person name="Shiryaev A."/>
            <person name="Soop K."/>
            <person name="Spirin V."/>
            <person name="Szebenyi C."/>
            <person name="Tomsovsky M."/>
            <person name="Tulloss R.E."/>
            <person name="Uehling J."/>
            <person name="Grigoriev I.V."/>
            <person name="Vagvolgyi C."/>
            <person name="Papp T."/>
            <person name="Martin F.M."/>
            <person name="Miettinen O."/>
            <person name="Hibbett D.S."/>
            <person name="Nagy L.G."/>
        </authorList>
    </citation>
    <scope>NUCLEOTIDE SEQUENCE [LARGE SCALE GENOMIC DNA]</scope>
    <source>
        <strain evidence="3 4">CBS 121175</strain>
    </source>
</reference>
<name>A0A5C3L3K1_COPMA</name>
<dbReference type="EMBL" id="ML210163">
    <property type="protein sequence ID" value="TFK27589.1"/>
    <property type="molecule type" value="Genomic_DNA"/>
</dbReference>
<dbReference type="OrthoDB" id="4576410at2759"/>
<dbReference type="Pfam" id="PF24883">
    <property type="entry name" value="NPHP3_N"/>
    <property type="match status" value="1"/>
</dbReference>